<reference evidence="1 2" key="1">
    <citation type="submission" date="2019-10" db="EMBL/GenBank/DDBJ databases">
        <title>Whole genome shotgun sequence of Acrocarpospora macrocephala NBRC 16266.</title>
        <authorList>
            <person name="Ichikawa N."/>
            <person name="Kimura A."/>
            <person name="Kitahashi Y."/>
            <person name="Komaki H."/>
            <person name="Oguchi A."/>
        </authorList>
    </citation>
    <scope>NUCLEOTIDE SEQUENCE [LARGE SCALE GENOMIC DNA]</scope>
    <source>
        <strain evidence="1 2">NBRC 16266</strain>
    </source>
</reference>
<dbReference type="AlphaFoldDB" id="A0A5M3WBU4"/>
<evidence type="ECO:0000313" key="2">
    <source>
        <dbReference type="Proteomes" id="UP000331127"/>
    </source>
</evidence>
<dbReference type="OrthoDB" id="3423739at2"/>
<name>A0A5M3WBU4_9ACTN</name>
<organism evidence="1 2">
    <name type="scientific">Acrocarpospora macrocephala</name>
    <dbReference type="NCBI Taxonomy" id="150177"/>
    <lineage>
        <taxon>Bacteria</taxon>
        <taxon>Bacillati</taxon>
        <taxon>Actinomycetota</taxon>
        <taxon>Actinomycetes</taxon>
        <taxon>Streptosporangiales</taxon>
        <taxon>Streptosporangiaceae</taxon>
        <taxon>Acrocarpospora</taxon>
    </lineage>
</organism>
<dbReference type="Proteomes" id="UP000331127">
    <property type="component" value="Unassembled WGS sequence"/>
</dbReference>
<sequence>MSVAAAFEPADAQLKDALLALLKVAKEQGRRVTLTRMKAAKLLYLADLAAVSDGMPPISGASWKWHDYGPFDYALYDVEDQLLWSNKMNRQDGRILQAMHGSVVLSLADDVKQVEDPLPPGAMGILRRIVVEHGAKNATTLKDLSYATPPMAEAQAGGQRGVVLNLDRAREAKKVRALIERHRALLQDQGVDQDDPGVAAELIAEQTEFDELRRRANTKELGDE</sequence>
<evidence type="ECO:0008006" key="3">
    <source>
        <dbReference type="Google" id="ProtNLM"/>
    </source>
</evidence>
<dbReference type="EMBL" id="BLAE01000003">
    <property type="protein sequence ID" value="GES06517.1"/>
    <property type="molecule type" value="Genomic_DNA"/>
</dbReference>
<accession>A0A5M3WBU4</accession>
<keyword evidence="2" id="KW-1185">Reference proteome</keyword>
<dbReference type="RefSeq" id="WP_155352258.1">
    <property type="nucleotide sequence ID" value="NZ_BAAAHL010000022.1"/>
</dbReference>
<proteinExistence type="predicted"/>
<protein>
    <recommendedName>
        <fullName evidence="3">Antitoxin SocA-like Panacea domain-containing protein</fullName>
    </recommendedName>
</protein>
<evidence type="ECO:0000313" key="1">
    <source>
        <dbReference type="EMBL" id="GES06517.1"/>
    </source>
</evidence>
<comment type="caution">
    <text evidence="1">The sequence shown here is derived from an EMBL/GenBank/DDBJ whole genome shotgun (WGS) entry which is preliminary data.</text>
</comment>
<gene>
    <name evidence="1" type="ORF">Amac_001120</name>
</gene>